<evidence type="ECO:0000256" key="2">
    <source>
        <dbReference type="SAM" id="Phobius"/>
    </source>
</evidence>
<keyword evidence="4" id="KW-1185">Reference proteome</keyword>
<reference evidence="3 4" key="1">
    <citation type="submission" date="2018-10" db="EMBL/GenBank/DDBJ databases">
        <title>Genomic Encyclopedia of Archaeal and Bacterial Type Strains, Phase II (KMG-II): from individual species to whole genera.</title>
        <authorList>
            <person name="Goeker M."/>
        </authorList>
    </citation>
    <scope>NUCLEOTIDE SEQUENCE [LARGE SCALE GENOMIC DNA]</scope>
    <source>
        <strain evidence="3 4">DSM 25217</strain>
    </source>
</reference>
<keyword evidence="2" id="KW-1133">Transmembrane helix</keyword>
<protein>
    <submittedName>
        <fullName evidence="3">Putative iron-regulated membrane protein</fullName>
    </submittedName>
</protein>
<organism evidence="3 4">
    <name type="scientific">Eilatimonas milleporae</name>
    <dbReference type="NCBI Taxonomy" id="911205"/>
    <lineage>
        <taxon>Bacteria</taxon>
        <taxon>Pseudomonadati</taxon>
        <taxon>Pseudomonadota</taxon>
        <taxon>Alphaproteobacteria</taxon>
        <taxon>Kordiimonadales</taxon>
        <taxon>Kordiimonadaceae</taxon>
        <taxon>Eilatimonas</taxon>
    </lineage>
</organism>
<name>A0A3M0CMK0_9PROT</name>
<keyword evidence="2" id="KW-0812">Transmembrane</keyword>
<dbReference type="PANTHER" id="PTHR34219:SF3">
    <property type="entry name" value="BLL7967 PROTEIN"/>
    <property type="match status" value="1"/>
</dbReference>
<proteinExistence type="predicted"/>
<sequence length="521" mass="55658">MTEPTPQEPMQKPIQKSGRHRSIWPKVPARFVSGVLAGHSVLGLSFAALIYVICLSGTILVMAHEIERWEYPAGPLVNTATPDQIDAALANGYAYARENDKLHDIFIETPRPDAPRLRVRILDSERGIDETWLARQDGTLMERHDSTVFRFLADLHIFLHMPRTIGLFIVGLIGVTLLSSILSGVLAHPRIFRDAFSLRWGGSRRLQEADLHNRLSVWGLPFHIAVSLTGALLGLSTLILGVLAYAAFDGDMEKARGTVAGPAIAEDDTPAPPLRVGPTLHRLLAEHPQGRLLRVRVGHMATKGQAFEVQLTAPGHLTSSERYYFDGAGNDLGMAGYADGTPGQQIIGALGPLHFGWFGGLPVKLAYVLLGAALTVVTCSGVTIWIARRRDRGKPVPGWHRAWIAAVWGQPVALGVTAAGLIAVPDFPPLIPYLTTVLAAFAAARLIRRTAPLSRALRLAGAAALGGAAFIHMGHWAGQIADPMGWAGNAVLLTLAGALAASTLAGGRSMAAGRTSPAAAE</sequence>
<gene>
    <name evidence="3" type="ORF">BXY39_2272</name>
</gene>
<dbReference type="EMBL" id="REFR01000011">
    <property type="protein sequence ID" value="RMB08176.1"/>
    <property type="molecule type" value="Genomic_DNA"/>
</dbReference>
<dbReference type="RefSeq" id="WP_211332206.1">
    <property type="nucleotide sequence ID" value="NZ_REFR01000011.1"/>
</dbReference>
<dbReference type="PANTHER" id="PTHR34219">
    <property type="entry name" value="IRON-REGULATED INNER MEMBRANE PROTEIN-RELATED"/>
    <property type="match status" value="1"/>
</dbReference>
<feature type="region of interest" description="Disordered" evidence="1">
    <location>
        <begin position="1"/>
        <end position="20"/>
    </location>
</feature>
<dbReference type="Pfam" id="PF03929">
    <property type="entry name" value="PepSY_TM"/>
    <property type="match status" value="1"/>
</dbReference>
<dbReference type="Proteomes" id="UP000271227">
    <property type="component" value="Unassembled WGS sequence"/>
</dbReference>
<feature type="transmembrane region" description="Helical" evidence="2">
    <location>
        <begin position="365"/>
        <end position="387"/>
    </location>
</feature>
<feature type="transmembrane region" description="Helical" evidence="2">
    <location>
        <begin position="399"/>
        <end position="424"/>
    </location>
</feature>
<feature type="transmembrane region" description="Helical" evidence="2">
    <location>
        <begin position="484"/>
        <end position="505"/>
    </location>
</feature>
<feature type="transmembrane region" description="Helical" evidence="2">
    <location>
        <begin position="430"/>
        <end position="447"/>
    </location>
</feature>
<evidence type="ECO:0000313" key="4">
    <source>
        <dbReference type="Proteomes" id="UP000271227"/>
    </source>
</evidence>
<accession>A0A3M0CMK0</accession>
<evidence type="ECO:0000256" key="1">
    <source>
        <dbReference type="SAM" id="MobiDB-lite"/>
    </source>
</evidence>
<evidence type="ECO:0000313" key="3">
    <source>
        <dbReference type="EMBL" id="RMB08176.1"/>
    </source>
</evidence>
<feature type="transmembrane region" description="Helical" evidence="2">
    <location>
        <begin position="459"/>
        <end position="478"/>
    </location>
</feature>
<feature type="transmembrane region" description="Helical" evidence="2">
    <location>
        <begin position="224"/>
        <end position="248"/>
    </location>
</feature>
<feature type="transmembrane region" description="Helical" evidence="2">
    <location>
        <begin position="165"/>
        <end position="187"/>
    </location>
</feature>
<feature type="transmembrane region" description="Helical" evidence="2">
    <location>
        <begin position="41"/>
        <end position="63"/>
    </location>
</feature>
<dbReference type="AlphaFoldDB" id="A0A3M0CMK0"/>
<keyword evidence="2" id="KW-0472">Membrane</keyword>
<comment type="caution">
    <text evidence="3">The sequence shown here is derived from an EMBL/GenBank/DDBJ whole genome shotgun (WGS) entry which is preliminary data.</text>
</comment>
<dbReference type="InParanoid" id="A0A3M0CMK0"/>
<dbReference type="InterPro" id="IPR005625">
    <property type="entry name" value="PepSY-ass_TM"/>
</dbReference>